<dbReference type="GO" id="GO:0046872">
    <property type="term" value="F:metal ion binding"/>
    <property type="evidence" value="ECO:0007669"/>
    <property type="project" value="UniProtKB-KW"/>
</dbReference>
<dbReference type="SUPFAM" id="SSF46689">
    <property type="entry name" value="Homeodomain-like"/>
    <property type="match status" value="1"/>
</dbReference>
<dbReference type="GO" id="GO:0000981">
    <property type="term" value="F:DNA-binding transcription factor activity, RNA polymerase II-specific"/>
    <property type="evidence" value="ECO:0007669"/>
    <property type="project" value="InterPro"/>
</dbReference>
<protein>
    <recommendedName>
        <fullName evidence="12">Homeobox domain-containing protein</fullName>
    </recommendedName>
</protein>
<dbReference type="PANTHER" id="PTHR24204">
    <property type="entry name" value="INSULIN GENE ENHANCER PROTEIN"/>
    <property type="match status" value="1"/>
</dbReference>
<evidence type="ECO:0000256" key="1">
    <source>
        <dbReference type="ARBA" id="ARBA00004123"/>
    </source>
</evidence>
<feature type="DNA-binding region" description="Homeobox" evidence="9">
    <location>
        <begin position="100"/>
        <end position="159"/>
    </location>
</feature>
<dbReference type="FunFam" id="1.10.10.60:FF:000041">
    <property type="entry name" value="insulin gene enhancer protein ISL-1"/>
    <property type="match status" value="1"/>
</dbReference>
<evidence type="ECO:0000256" key="5">
    <source>
        <dbReference type="ARBA" id="ARBA00023038"/>
    </source>
</evidence>
<dbReference type="InterPro" id="IPR047169">
    <property type="entry name" value="ISL1/2-like"/>
</dbReference>
<dbReference type="SMART" id="SM00389">
    <property type="entry name" value="HOX"/>
    <property type="match status" value="1"/>
</dbReference>
<keyword evidence="7 9" id="KW-0371">Homeobox</keyword>
<evidence type="ECO:0000256" key="2">
    <source>
        <dbReference type="ARBA" id="ARBA00022723"/>
    </source>
</evidence>
<keyword evidence="8 9" id="KW-0539">Nucleus</keyword>
<accession>A0A8S9ZZH0</accession>
<evidence type="ECO:0000256" key="7">
    <source>
        <dbReference type="ARBA" id="ARBA00023155"/>
    </source>
</evidence>
<keyword evidence="5" id="KW-0440">LIM domain</keyword>
<dbReference type="OrthoDB" id="125004at2759"/>
<dbReference type="PANTHER" id="PTHR24204:SF8">
    <property type="entry name" value="TAILUP, ISOFORM A"/>
    <property type="match status" value="1"/>
</dbReference>
<name>A0A8S9ZZH0_9BILA</name>
<evidence type="ECO:0000313" key="13">
    <source>
        <dbReference type="EMBL" id="KAF7638283.1"/>
    </source>
</evidence>
<sequence length="271" mass="29524">MANGGGGGGGGCGGGGGQFIGNCGIGQQQQQTSSSSSYHSSNNFDQSLNNSAMAAAVAANLFSVNGRGGGPTSNCSSSSGSLIVRQKHNTIKRGKKEKPTQRVRTVLNEAQLKLLKNSYNQNQRPDTATKEMLVEQTGLNARVIRVWFQNKRCKDKKRQIEQREKQQTMEKEQALRGVRLNGIGPLTVCSPGPISLIEHQQHKMHEQFHNAVEIHQIQQTPNIWEGTGVEEQNQHLIEASFSNSMGIINPSTAMHIPVSMPPMFIQHAISE</sequence>
<dbReference type="Pfam" id="PF00046">
    <property type="entry name" value="Homeodomain"/>
    <property type="match status" value="1"/>
</dbReference>
<evidence type="ECO:0000256" key="9">
    <source>
        <dbReference type="PROSITE-ProRule" id="PRU00108"/>
    </source>
</evidence>
<evidence type="ECO:0000256" key="10">
    <source>
        <dbReference type="RuleBase" id="RU000682"/>
    </source>
</evidence>
<comment type="subcellular location">
    <subcellularLocation>
        <location evidence="1 9 10">Nucleus</location>
    </subcellularLocation>
</comment>
<proteinExistence type="predicted"/>
<dbReference type="PROSITE" id="PS50071">
    <property type="entry name" value="HOMEOBOX_2"/>
    <property type="match status" value="1"/>
</dbReference>
<evidence type="ECO:0000256" key="3">
    <source>
        <dbReference type="ARBA" id="ARBA00022737"/>
    </source>
</evidence>
<evidence type="ECO:0000256" key="8">
    <source>
        <dbReference type="ARBA" id="ARBA00023242"/>
    </source>
</evidence>
<reference evidence="13" key="1">
    <citation type="journal article" date="2020" name="Ecol. Evol.">
        <title>Genome structure and content of the rice root-knot nematode (Meloidogyne graminicola).</title>
        <authorList>
            <person name="Phan N.T."/>
            <person name="Danchin E.G.J."/>
            <person name="Klopp C."/>
            <person name="Perfus-Barbeoch L."/>
            <person name="Kozlowski D.K."/>
            <person name="Koutsovoulos G.D."/>
            <person name="Lopez-Roques C."/>
            <person name="Bouchez O."/>
            <person name="Zahm M."/>
            <person name="Besnard G."/>
            <person name="Bellafiore S."/>
        </authorList>
    </citation>
    <scope>NUCLEOTIDE SEQUENCE</scope>
    <source>
        <strain evidence="13">VN-18</strain>
    </source>
</reference>
<dbReference type="InterPro" id="IPR001356">
    <property type="entry name" value="HD"/>
</dbReference>
<keyword evidence="3" id="KW-0677">Repeat</keyword>
<dbReference type="GO" id="GO:0003677">
    <property type="term" value="F:DNA binding"/>
    <property type="evidence" value="ECO:0007669"/>
    <property type="project" value="UniProtKB-UniRule"/>
</dbReference>
<organism evidence="13 14">
    <name type="scientific">Meloidogyne graminicola</name>
    <dbReference type="NCBI Taxonomy" id="189291"/>
    <lineage>
        <taxon>Eukaryota</taxon>
        <taxon>Metazoa</taxon>
        <taxon>Ecdysozoa</taxon>
        <taxon>Nematoda</taxon>
        <taxon>Chromadorea</taxon>
        <taxon>Rhabditida</taxon>
        <taxon>Tylenchina</taxon>
        <taxon>Tylenchomorpha</taxon>
        <taxon>Tylenchoidea</taxon>
        <taxon>Meloidogynidae</taxon>
        <taxon>Meloidogyninae</taxon>
        <taxon>Meloidogyne</taxon>
    </lineage>
</organism>
<feature type="region of interest" description="Disordered" evidence="11">
    <location>
        <begin position="23"/>
        <end position="44"/>
    </location>
</feature>
<dbReference type="InterPro" id="IPR017970">
    <property type="entry name" value="Homeobox_CS"/>
</dbReference>
<dbReference type="InterPro" id="IPR009057">
    <property type="entry name" value="Homeodomain-like_sf"/>
</dbReference>
<dbReference type="GO" id="GO:0007409">
    <property type="term" value="P:axonogenesis"/>
    <property type="evidence" value="ECO:0007669"/>
    <property type="project" value="TreeGrafter"/>
</dbReference>
<dbReference type="Proteomes" id="UP000605970">
    <property type="component" value="Unassembled WGS sequence"/>
</dbReference>
<keyword evidence="6 9" id="KW-0238">DNA-binding</keyword>
<evidence type="ECO:0000256" key="4">
    <source>
        <dbReference type="ARBA" id="ARBA00022833"/>
    </source>
</evidence>
<keyword evidence="14" id="KW-1185">Reference proteome</keyword>
<dbReference type="AlphaFoldDB" id="A0A8S9ZZH0"/>
<keyword evidence="4" id="KW-0862">Zinc</keyword>
<keyword evidence="2" id="KW-0479">Metal-binding</keyword>
<evidence type="ECO:0000259" key="12">
    <source>
        <dbReference type="PROSITE" id="PS50071"/>
    </source>
</evidence>
<gene>
    <name evidence="13" type="ORF">Mgra_00002257</name>
</gene>
<dbReference type="GO" id="GO:0048665">
    <property type="term" value="P:neuron fate specification"/>
    <property type="evidence" value="ECO:0007669"/>
    <property type="project" value="InterPro"/>
</dbReference>
<dbReference type="PROSITE" id="PS00027">
    <property type="entry name" value="HOMEOBOX_1"/>
    <property type="match status" value="1"/>
</dbReference>
<dbReference type="GO" id="GO:0045944">
    <property type="term" value="P:positive regulation of transcription by RNA polymerase II"/>
    <property type="evidence" value="ECO:0007669"/>
    <property type="project" value="InterPro"/>
</dbReference>
<dbReference type="Gene3D" id="1.10.10.60">
    <property type="entry name" value="Homeodomain-like"/>
    <property type="match status" value="1"/>
</dbReference>
<evidence type="ECO:0000313" key="14">
    <source>
        <dbReference type="Proteomes" id="UP000605970"/>
    </source>
</evidence>
<dbReference type="EMBL" id="JABEBT010000013">
    <property type="protein sequence ID" value="KAF7638283.1"/>
    <property type="molecule type" value="Genomic_DNA"/>
</dbReference>
<feature type="domain" description="Homeobox" evidence="12">
    <location>
        <begin position="98"/>
        <end position="158"/>
    </location>
</feature>
<comment type="caution">
    <text evidence="13">The sequence shown here is derived from an EMBL/GenBank/DDBJ whole genome shotgun (WGS) entry which is preliminary data.</text>
</comment>
<evidence type="ECO:0000256" key="11">
    <source>
        <dbReference type="SAM" id="MobiDB-lite"/>
    </source>
</evidence>
<dbReference type="CDD" id="cd00086">
    <property type="entry name" value="homeodomain"/>
    <property type="match status" value="1"/>
</dbReference>
<dbReference type="GO" id="GO:0005634">
    <property type="term" value="C:nucleus"/>
    <property type="evidence" value="ECO:0007669"/>
    <property type="project" value="UniProtKB-SubCell"/>
</dbReference>
<evidence type="ECO:0000256" key="6">
    <source>
        <dbReference type="ARBA" id="ARBA00023125"/>
    </source>
</evidence>